<dbReference type="KEGG" id="mgo:AFA91_02075"/>
<gene>
    <name evidence="2" type="ORF">AFA91_02075</name>
</gene>
<proteinExistence type="predicted"/>
<dbReference type="Proteomes" id="UP000062255">
    <property type="component" value="Chromosome"/>
</dbReference>
<evidence type="ECO:0000313" key="2">
    <source>
        <dbReference type="EMBL" id="AKS36015.1"/>
    </source>
</evidence>
<feature type="transmembrane region" description="Helical" evidence="1">
    <location>
        <begin position="149"/>
        <end position="173"/>
    </location>
</feature>
<feature type="transmembrane region" description="Helical" evidence="1">
    <location>
        <begin position="208"/>
        <end position="226"/>
    </location>
</feature>
<dbReference type="PATRIC" id="fig|134601.6.peg.429"/>
<feature type="transmembrane region" description="Helical" evidence="1">
    <location>
        <begin position="179"/>
        <end position="201"/>
    </location>
</feature>
<feature type="transmembrane region" description="Helical" evidence="1">
    <location>
        <begin position="124"/>
        <end position="142"/>
    </location>
</feature>
<keyword evidence="1" id="KW-1133">Transmembrane helix</keyword>
<keyword evidence="1" id="KW-0472">Membrane</keyword>
<protein>
    <submittedName>
        <fullName evidence="2">Uncharacterized protein</fullName>
    </submittedName>
</protein>
<dbReference type="EMBL" id="CP012150">
    <property type="protein sequence ID" value="AKS36015.1"/>
    <property type="molecule type" value="Genomic_DNA"/>
</dbReference>
<evidence type="ECO:0000256" key="1">
    <source>
        <dbReference type="SAM" id="Phobius"/>
    </source>
</evidence>
<feature type="transmembrane region" description="Helical" evidence="1">
    <location>
        <begin position="246"/>
        <end position="268"/>
    </location>
</feature>
<dbReference type="STRING" id="134601.AFA91_02075"/>
<sequence>MALTSSPAASAHAGGLSPTGVRSVVLAVSPPIPGLSVEAIEDGARLRIRNATAVEIEIPADAVQAGDVVVPAGESRTLIDRRATSLDRDLSSKSPLPWSIHMVAGTQAVIVTGEFVAAAPPASYGWWTATIALGVATAVLARRARRPNVLLAATGLITALASVLHVVGTTFAVESAPLWQTFLDAMGLGLLVWPLVVAAAVTALRGRAAGVLGVCVGAGLSVAFILPDVTEFHYAIVPFAGPVEISRVLVAVVLGMGGATAAAGAGALRALAARQQSKLTEPGDRSTS</sequence>
<reference evidence="2 3" key="1">
    <citation type="submission" date="2015-07" db="EMBL/GenBank/DDBJ databases">
        <title>Complete genome sequence of Mycobacterium goodii X7B, a facultative thermophilic biodesulfurizing bacterium.</title>
        <authorList>
            <person name="Yu B."/>
            <person name="Li F."/>
            <person name="Xu P."/>
        </authorList>
    </citation>
    <scope>NUCLEOTIDE SEQUENCE [LARGE SCALE GENOMIC DNA]</scope>
    <source>
        <strain evidence="2 3">X7B</strain>
    </source>
</reference>
<name>A0A0K0XF40_MYCGD</name>
<evidence type="ECO:0000313" key="3">
    <source>
        <dbReference type="Proteomes" id="UP000062255"/>
    </source>
</evidence>
<dbReference type="AlphaFoldDB" id="A0A0K0XF40"/>
<organism evidence="2 3">
    <name type="scientific">Mycolicibacterium goodii</name>
    <name type="common">Mycobacterium goodii</name>
    <dbReference type="NCBI Taxonomy" id="134601"/>
    <lineage>
        <taxon>Bacteria</taxon>
        <taxon>Bacillati</taxon>
        <taxon>Actinomycetota</taxon>
        <taxon>Actinomycetes</taxon>
        <taxon>Mycobacteriales</taxon>
        <taxon>Mycobacteriaceae</taxon>
        <taxon>Mycolicibacterium</taxon>
    </lineage>
</organism>
<accession>A0A0K0XF40</accession>
<keyword evidence="1" id="KW-0812">Transmembrane</keyword>